<keyword evidence="2" id="KW-1185">Reference proteome</keyword>
<sequence length="363" mass="41173">MAFSSIPPEICAAICSEVVDSRTLALLCRTSRDFRDEAQRLLYHSVDFRGRLMRAVKSWARAIEKHPHLAERVHTLALRLPDTLTFEVSDATKIGRALAKCVNLKELRIVGDVSATGHIHNCIHGWMINDCPFRLTKFENLYFQDRWIEGFWQKQTEIRVLSIAHSSACFTDQNLLPELIAVRTTSMSDLPEGRALQRVETRFQRDLLPLVQYKGTLTTLNLRRDWMIDLDFSIGVALGAVAELLPDLMHLGIVERFKDYHLSLLDGLSKTTFQQFTSLKTFTLRVLNVDCFVFDNVSPFNMNAAADVHGLAYEIMMACPTLRRVAVGAEGPASVLRRVPGGEIHEESVQLLDFDAFSMFWNS</sequence>
<evidence type="ECO:0000313" key="1">
    <source>
        <dbReference type="EMBL" id="KAF7352328.1"/>
    </source>
</evidence>
<protein>
    <recommendedName>
        <fullName evidence="3">F-box domain-containing protein</fullName>
    </recommendedName>
</protein>
<dbReference type="EMBL" id="JACAZI010000009">
    <property type="protein sequence ID" value="KAF7352328.1"/>
    <property type="molecule type" value="Genomic_DNA"/>
</dbReference>
<dbReference type="AlphaFoldDB" id="A0A8H6Y2X8"/>
<dbReference type="Proteomes" id="UP000620124">
    <property type="component" value="Unassembled WGS sequence"/>
</dbReference>
<comment type="caution">
    <text evidence="1">The sequence shown here is derived from an EMBL/GenBank/DDBJ whole genome shotgun (WGS) entry which is preliminary data.</text>
</comment>
<name>A0A8H6Y2X8_9AGAR</name>
<evidence type="ECO:0008006" key="3">
    <source>
        <dbReference type="Google" id="ProtNLM"/>
    </source>
</evidence>
<reference evidence="1" key="1">
    <citation type="submission" date="2020-05" db="EMBL/GenBank/DDBJ databases">
        <title>Mycena genomes resolve the evolution of fungal bioluminescence.</title>
        <authorList>
            <person name="Tsai I.J."/>
        </authorList>
    </citation>
    <scope>NUCLEOTIDE SEQUENCE</scope>
    <source>
        <strain evidence="1">CCC161011</strain>
    </source>
</reference>
<organism evidence="1 2">
    <name type="scientific">Mycena venus</name>
    <dbReference type="NCBI Taxonomy" id="2733690"/>
    <lineage>
        <taxon>Eukaryota</taxon>
        <taxon>Fungi</taxon>
        <taxon>Dikarya</taxon>
        <taxon>Basidiomycota</taxon>
        <taxon>Agaricomycotina</taxon>
        <taxon>Agaricomycetes</taxon>
        <taxon>Agaricomycetidae</taxon>
        <taxon>Agaricales</taxon>
        <taxon>Marasmiineae</taxon>
        <taxon>Mycenaceae</taxon>
        <taxon>Mycena</taxon>
    </lineage>
</organism>
<gene>
    <name evidence="1" type="ORF">MVEN_01196500</name>
</gene>
<dbReference type="OrthoDB" id="3232239at2759"/>
<proteinExistence type="predicted"/>
<evidence type="ECO:0000313" key="2">
    <source>
        <dbReference type="Proteomes" id="UP000620124"/>
    </source>
</evidence>
<accession>A0A8H6Y2X8</accession>